<gene>
    <name evidence="2" type="ORF">SAMN05444364_1576</name>
</gene>
<accession>A0AAX2F7S5</accession>
<reference evidence="2 3" key="1">
    <citation type="submission" date="2016-11" db="EMBL/GenBank/DDBJ databases">
        <authorList>
            <person name="Varghese N."/>
            <person name="Submissions S."/>
        </authorList>
    </citation>
    <scope>NUCLEOTIDE SEQUENCE [LARGE SCALE GENOMIC DNA]</scope>
    <source>
        <strain evidence="2 3">DSM 22613</strain>
    </source>
</reference>
<evidence type="ECO:0000313" key="3">
    <source>
        <dbReference type="Proteomes" id="UP000184105"/>
    </source>
</evidence>
<dbReference type="RefSeq" id="WP_025839918.1">
    <property type="nucleotide sequence ID" value="NZ_BAKP01000072.1"/>
</dbReference>
<organism evidence="2 3">
    <name type="scientific">Prevotella scopos JCM 17725</name>
    <dbReference type="NCBI Taxonomy" id="1236518"/>
    <lineage>
        <taxon>Bacteria</taxon>
        <taxon>Pseudomonadati</taxon>
        <taxon>Bacteroidota</taxon>
        <taxon>Bacteroidia</taxon>
        <taxon>Bacteroidales</taxon>
        <taxon>Prevotellaceae</taxon>
        <taxon>Prevotella</taxon>
    </lineage>
</organism>
<evidence type="ECO:0008006" key="4">
    <source>
        <dbReference type="Google" id="ProtNLM"/>
    </source>
</evidence>
<sequence length="615" mass="67628">MKKRILLPAICMVISLFATSCSSDDSEYTAEKEPMVTLTVSAGTDEDAPESRAVLSEADASTSPWKWETGDQLLFVSTNSAGKKVASKLTLKSTKNNDRSGEFEGEVPASGLTTGTKYRFFYIGKTADGSADRKISDEEANAGSINIDLTSQTGNLADLKRNCVLTGEAKVSVSNGKATVAEGVKLSNVFAVAHFAISANDRTSITKVGLRGKGVYRSAKVNLANGTVIGVSEVGTVADPEENIFFNGKTDFYVTFVPGNVAPSFDGYYAGSYTSVVKEKPQTRNYDASKSFVYYKGSKARFSVSDTKQVAITNGNVQYVMPIATYTYDLNTRNLKANSLIRWKKNVALKVSATRTIQPGYYQLAPKQWEMAIPTTSRKKGDTYIDMIQVGGNKYVSPEKYRLFDLLSWGTLDNPTLLNSSFSATSDQVANQQDYGHKLKVGNKETRVMTSDEWAYLMPDQLNPGLPNNNRVWRESGVKAAKWAKCHIKAISEQRGDDDVWLRGVLIFPDNMTVAEAKALFTSFSNFGHWSNTDSNETSFDKIRNSGAVFIPFSAYRASGSNKLEQWGTHANYATSSRRGNSMRHVKITPKAIFTEFYNTTDPNQGCAIRLVQDY</sequence>
<dbReference type="EMBL" id="FQWA01000057">
    <property type="protein sequence ID" value="SHG20253.1"/>
    <property type="molecule type" value="Genomic_DNA"/>
</dbReference>
<feature type="signal peptide" evidence="1">
    <location>
        <begin position="1"/>
        <end position="20"/>
    </location>
</feature>
<keyword evidence="1" id="KW-0732">Signal</keyword>
<evidence type="ECO:0000256" key="1">
    <source>
        <dbReference type="SAM" id="SignalP"/>
    </source>
</evidence>
<comment type="caution">
    <text evidence="2">The sequence shown here is derived from an EMBL/GenBank/DDBJ whole genome shotgun (WGS) entry which is preliminary data.</text>
</comment>
<name>A0AAX2F7S5_9BACT</name>
<dbReference type="AlphaFoldDB" id="A0AAX2F7S5"/>
<feature type="chain" id="PRO_5043600968" description="Fimbrillin family protein" evidence="1">
    <location>
        <begin position="21"/>
        <end position="615"/>
    </location>
</feature>
<protein>
    <recommendedName>
        <fullName evidence="4">Fimbrillin family protein</fullName>
    </recommendedName>
</protein>
<proteinExistence type="predicted"/>
<dbReference type="PROSITE" id="PS51257">
    <property type="entry name" value="PROKAR_LIPOPROTEIN"/>
    <property type="match status" value="1"/>
</dbReference>
<keyword evidence="3" id="KW-1185">Reference proteome</keyword>
<evidence type="ECO:0000313" key="2">
    <source>
        <dbReference type="EMBL" id="SHG20253.1"/>
    </source>
</evidence>
<dbReference type="Proteomes" id="UP000184105">
    <property type="component" value="Unassembled WGS sequence"/>
</dbReference>